<keyword evidence="6" id="KW-0479">Metal-binding</keyword>
<feature type="domain" description="Fe2OG dioxygenase" evidence="14">
    <location>
        <begin position="377"/>
        <end position="483"/>
    </location>
</feature>
<evidence type="ECO:0000313" key="15">
    <source>
        <dbReference type="EMBL" id="CAD5227325.1"/>
    </source>
</evidence>
<dbReference type="EMBL" id="CAJFDI010000004">
    <property type="protein sequence ID" value="CAD5227325.1"/>
    <property type="molecule type" value="Genomic_DNA"/>
</dbReference>
<dbReference type="OrthoDB" id="420380at2759"/>
<evidence type="ECO:0000259" key="14">
    <source>
        <dbReference type="PROSITE" id="PS51471"/>
    </source>
</evidence>
<protein>
    <recommendedName>
        <fullName evidence="5">procollagen-proline 4-dioxygenase</fullName>
        <ecNumber evidence="5">1.14.11.2</ecNumber>
    </recommendedName>
</protein>
<evidence type="ECO:0000256" key="7">
    <source>
        <dbReference type="ARBA" id="ARBA00022824"/>
    </source>
</evidence>
<accession>A0A1I7S4X5</accession>
<evidence type="ECO:0000256" key="5">
    <source>
        <dbReference type="ARBA" id="ARBA00012269"/>
    </source>
</evidence>
<evidence type="ECO:0000256" key="4">
    <source>
        <dbReference type="ARBA" id="ARBA00006511"/>
    </source>
</evidence>
<comment type="cofactor">
    <cofactor evidence="1">
        <name>L-ascorbate</name>
        <dbReference type="ChEBI" id="CHEBI:38290"/>
    </cofactor>
</comment>
<dbReference type="Pfam" id="PF08336">
    <property type="entry name" value="P4Ha_N"/>
    <property type="match status" value="1"/>
</dbReference>
<sequence length="496" mass="56779">MLNFQKFIFFILLSLVQSHPDEIFLRIQDYQVKLPIDNDIVEGMVKNHSRIGISEKIVRQTKTDITDPLNAFFYVRDGLYQEQTIKNVLKEGSATLKQLRSLEKIVPLKEDDLTSAAKQIFNLQLTYNLSSTYFTDGLEGPTYCARPLKIFSIFQIALIACELKRYYHCIDWMENVDSKKKIDWDPRVLREKQLEAIGLALLLQGNLKRAWLVSRELSRLNPKKEGARKNVVQLKKFLKGRELEDLEYIPPLNNRLTGDSPLNRVCRNYNTIPFYQNSTAICYYQRRSYISHFKVQMIYLDPLIRVYHDVLGDAAATKLRTLSKGNLKRGLVFNSNTGVVSATPTRTSLTADLRNITDIELERIDRMVEEMTGLDPKAGEALKVNNYGIGGLYKPHYDHILNATAAPPATGRRIATALFYLNTPHKGGATVFTKLNIHVAPAKGSAIFWYNLHEDGSGDDRTQHAGCAVLSGEKWIANKWIFERGQEFRRRCTIRK</sequence>
<dbReference type="GO" id="GO:0031418">
    <property type="term" value="F:L-ascorbic acid binding"/>
    <property type="evidence" value="ECO:0007669"/>
    <property type="project" value="UniProtKB-KW"/>
</dbReference>
<keyword evidence="8" id="KW-0847">Vitamin C</keyword>
<dbReference type="Gene3D" id="2.60.120.620">
    <property type="entry name" value="q2cbj1_9rhob like domain"/>
    <property type="match status" value="1"/>
</dbReference>
<keyword evidence="12" id="KW-0325">Glycoprotein</keyword>
<evidence type="ECO:0000256" key="1">
    <source>
        <dbReference type="ARBA" id="ARBA00001961"/>
    </source>
</evidence>
<reference evidence="16" key="2">
    <citation type="submission" date="2020-08" db="EMBL/GenBank/DDBJ databases">
        <authorList>
            <person name="Kikuchi T."/>
        </authorList>
    </citation>
    <scope>NUCLEOTIDE SEQUENCE</scope>
    <source>
        <strain evidence="15">Ka4C1</strain>
    </source>
</reference>
<dbReference type="InterPro" id="IPR045054">
    <property type="entry name" value="P4HA-like"/>
</dbReference>
<reference evidence="19" key="1">
    <citation type="submission" date="2016-11" db="UniProtKB">
        <authorList>
            <consortium name="WormBaseParasite"/>
        </authorList>
    </citation>
    <scope>IDENTIFICATION</scope>
</reference>
<evidence type="ECO:0000256" key="2">
    <source>
        <dbReference type="ARBA" id="ARBA00002035"/>
    </source>
</evidence>
<dbReference type="Proteomes" id="UP000582659">
    <property type="component" value="Unassembled WGS sequence"/>
</dbReference>
<keyword evidence="13" id="KW-0732">Signal</keyword>
<dbReference type="WBParaSite" id="BXY_0805900.1">
    <property type="protein sequence ID" value="BXY_0805900.1"/>
    <property type="gene ID" value="BXY_0805900"/>
</dbReference>
<dbReference type="Gene3D" id="1.25.40.10">
    <property type="entry name" value="Tetratricopeptide repeat domain"/>
    <property type="match status" value="1"/>
</dbReference>
<evidence type="ECO:0000313" key="16">
    <source>
        <dbReference type="EMBL" id="CAG9117473.1"/>
    </source>
</evidence>
<keyword evidence="10" id="KW-0560">Oxidoreductase</keyword>
<comment type="subcellular location">
    <subcellularLocation>
        <location evidence="3">Endoplasmic reticulum lumen</location>
    </subcellularLocation>
</comment>
<keyword evidence="18" id="KW-1185">Reference proteome</keyword>
<evidence type="ECO:0000313" key="17">
    <source>
        <dbReference type="Proteomes" id="UP000095284"/>
    </source>
</evidence>
<evidence type="ECO:0000256" key="6">
    <source>
        <dbReference type="ARBA" id="ARBA00022723"/>
    </source>
</evidence>
<dbReference type="eggNOG" id="KOG1591">
    <property type="taxonomic scope" value="Eukaryota"/>
</dbReference>
<keyword evidence="9" id="KW-0223">Dioxygenase</keyword>
<dbReference type="PANTHER" id="PTHR10869:SF216">
    <property type="entry name" value="PROCOLLAGEN-PROLINE 4-DIOXYGENASE"/>
    <property type="match status" value="1"/>
</dbReference>
<dbReference type="AlphaFoldDB" id="A0A1I7S4X5"/>
<dbReference type="InterPro" id="IPR059068">
    <property type="entry name" value="TPR_P4H"/>
</dbReference>
<evidence type="ECO:0000256" key="9">
    <source>
        <dbReference type="ARBA" id="ARBA00022964"/>
    </source>
</evidence>
<organism evidence="17 19">
    <name type="scientific">Bursaphelenchus xylophilus</name>
    <name type="common">Pinewood nematode worm</name>
    <name type="synonym">Aphelenchoides xylophilus</name>
    <dbReference type="NCBI Taxonomy" id="6326"/>
    <lineage>
        <taxon>Eukaryota</taxon>
        <taxon>Metazoa</taxon>
        <taxon>Ecdysozoa</taxon>
        <taxon>Nematoda</taxon>
        <taxon>Chromadorea</taxon>
        <taxon>Rhabditida</taxon>
        <taxon>Tylenchina</taxon>
        <taxon>Tylenchomorpha</taxon>
        <taxon>Aphelenchoidea</taxon>
        <taxon>Aphelenchoididae</taxon>
        <taxon>Bursaphelenchus</taxon>
    </lineage>
</organism>
<evidence type="ECO:0000256" key="8">
    <source>
        <dbReference type="ARBA" id="ARBA00022896"/>
    </source>
</evidence>
<dbReference type="InterPro" id="IPR006620">
    <property type="entry name" value="Pro_4_hyd_alph"/>
</dbReference>
<dbReference type="Pfam" id="PF23558">
    <property type="entry name" value="TPR_P4H"/>
    <property type="match status" value="1"/>
</dbReference>
<dbReference type="EC" id="1.14.11.2" evidence="5"/>
<dbReference type="Proteomes" id="UP000659654">
    <property type="component" value="Unassembled WGS sequence"/>
</dbReference>
<gene>
    <name evidence="15" type="ORF">BXYJ_LOCUS9870</name>
</gene>
<evidence type="ECO:0000313" key="19">
    <source>
        <dbReference type="WBParaSite" id="BXY_0805900.1"/>
    </source>
</evidence>
<evidence type="ECO:0000256" key="10">
    <source>
        <dbReference type="ARBA" id="ARBA00023002"/>
    </source>
</evidence>
<dbReference type="GO" id="GO:0004656">
    <property type="term" value="F:procollagen-proline 4-dioxygenase activity"/>
    <property type="evidence" value="ECO:0007669"/>
    <property type="project" value="UniProtKB-EC"/>
</dbReference>
<feature type="chain" id="PRO_5035399724" description="procollagen-proline 4-dioxygenase" evidence="13">
    <location>
        <begin position="19"/>
        <end position="496"/>
    </location>
</feature>
<comment type="function">
    <text evidence="2">Catalyzes the post-translational formation of 4-hydroxyproline in -Xaa-Pro-Gly- sequences in collagens and other proteins.</text>
</comment>
<proteinExistence type="inferred from homology"/>
<dbReference type="SMR" id="A0A1I7S4X5"/>
<dbReference type="GO" id="GO:0005506">
    <property type="term" value="F:iron ion binding"/>
    <property type="evidence" value="ECO:0007669"/>
    <property type="project" value="InterPro"/>
</dbReference>
<evidence type="ECO:0000256" key="11">
    <source>
        <dbReference type="ARBA" id="ARBA00023004"/>
    </source>
</evidence>
<dbReference type="PANTHER" id="PTHR10869">
    <property type="entry name" value="PROLYL 4-HYDROXYLASE ALPHA SUBUNIT"/>
    <property type="match status" value="1"/>
</dbReference>
<feature type="signal peptide" evidence="13">
    <location>
        <begin position="1"/>
        <end position="18"/>
    </location>
</feature>
<keyword evidence="11" id="KW-0408">Iron</keyword>
<dbReference type="EMBL" id="CAJFCV020000004">
    <property type="protein sequence ID" value="CAG9117473.1"/>
    <property type="molecule type" value="Genomic_DNA"/>
</dbReference>
<dbReference type="PROSITE" id="PS51471">
    <property type="entry name" value="FE2OG_OXY"/>
    <property type="match status" value="1"/>
</dbReference>
<name>A0A1I7S4X5_BURXY</name>
<dbReference type="Proteomes" id="UP000095284">
    <property type="component" value="Unplaced"/>
</dbReference>
<dbReference type="InterPro" id="IPR044862">
    <property type="entry name" value="Pro_4_hyd_alph_FE2OG_OXY"/>
</dbReference>
<dbReference type="SMART" id="SM00702">
    <property type="entry name" value="P4Hc"/>
    <property type="match status" value="1"/>
</dbReference>
<keyword evidence="7" id="KW-0256">Endoplasmic reticulum</keyword>
<dbReference type="InterPro" id="IPR011990">
    <property type="entry name" value="TPR-like_helical_dom_sf"/>
</dbReference>
<evidence type="ECO:0000313" key="18">
    <source>
        <dbReference type="Proteomes" id="UP000659654"/>
    </source>
</evidence>
<dbReference type="InterPro" id="IPR005123">
    <property type="entry name" value="Oxoglu/Fe-dep_dioxygenase_dom"/>
</dbReference>
<dbReference type="GO" id="GO:0005788">
    <property type="term" value="C:endoplasmic reticulum lumen"/>
    <property type="evidence" value="ECO:0007669"/>
    <property type="project" value="UniProtKB-SubCell"/>
</dbReference>
<evidence type="ECO:0000256" key="13">
    <source>
        <dbReference type="SAM" id="SignalP"/>
    </source>
</evidence>
<evidence type="ECO:0000256" key="12">
    <source>
        <dbReference type="ARBA" id="ARBA00023180"/>
    </source>
</evidence>
<comment type="similarity">
    <text evidence="4">Belongs to the P4HA family.</text>
</comment>
<dbReference type="Pfam" id="PF13640">
    <property type="entry name" value="2OG-FeII_Oxy_3"/>
    <property type="match status" value="1"/>
</dbReference>
<dbReference type="InterPro" id="IPR013547">
    <property type="entry name" value="P4H_N"/>
</dbReference>
<evidence type="ECO:0000256" key="3">
    <source>
        <dbReference type="ARBA" id="ARBA00004319"/>
    </source>
</evidence>